<organism evidence="2 3">
    <name type="scientific">Laetiporus sulphureus 93-53</name>
    <dbReference type="NCBI Taxonomy" id="1314785"/>
    <lineage>
        <taxon>Eukaryota</taxon>
        <taxon>Fungi</taxon>
        <taxon>Dikarya</taxon>
        <taxon>Basidiomycota</taxon>
        <taxon>Agaricomycotina</taxon>
        <taxon>Agaricomycetes</taxon>
        <taxon>Polyporales</taxon>
        <taxon>Laetiporus</taxon>
    </lineage>
</organism>
<evidence type="ECO:0000313" key="2">
    <source>
        <dbReference type="EMBL" id="KZT00584.1"/>
    </source>
</evidence>
<dbReference type="Proteomes" id="UP000076871">
    <property type="component" value="Unassembled WGS sequence"/>
</dbReference>
<name>A0A165B9W2_9APHY</name>
<sequence length="166" mass="18346">MFMQSIPRRKLPQPPLDSAGFQSNGYQYAQASSRPSFNGATVDSRPGSRSYGSSIRPGSSDSSRLRTPPMQMPVPEVRDSRESRMSSMSSDIVSPRQPPIRPPPGAMPPRIPSYKGSMDDDRISGMDDLYTSPVEHTPSTCTYSPPHDAASLFAQHRCKWLVFIAR</sequence>
<feature type="compositionally biased region" description="Low complexity" evidence="1">
    <location>
        <begin position="43"/>
        <end position="62"/>
    </location>
</feature>
<feature type="compositionally biased region" description="Low complexity" evidence="1">
    <location>
        <begin position="85"/>
        <end position="95"/>
    </location>
</feature>
<reference evidence="2 3" key="1">
    <citation type="journal article" date="2016" name="Mol. Biol. Evol.">
        <title>Comparative Genomics of Early-Diverging Mushroom-Forming Fungi Provides Insights into the Origins of Lignocellulose Decay Capabilities.</title>
        <authorList>
            <person name="Nagy L.G."/>
            <person name="Riley R."/>
            <person name="Tritt A."/>
            <person name="Adam C."/>
            <person name="Daum C."/>
            <person name="Floudas D."/>
            <person name="Sun H."/>
            <person name="Yadav J.S."/>
            <person name="Pangilinan J."/>
            <person name="Larsson K.H."/>
            <person name="Matsuura K."/>
            <person name="Barry K."/>
            <person name="Labutti K."/>
            <person name="Kuo R."/>
            <person name="Ohm R.A."/>
            <person name="Bhattacharya S.S."/>
            <person name="Shirouzu T."/>
            <person name="Yoshinaga Y."/>
            <person name="Martin F.M."/>
            <person name="Grigoriev I.V."/>
            <person name="Hibbett D.S."/>
        </authorList>
    </citation>
    <scope>NUCLEOTIDE SEQUENCE [LARGE SCALE GENOMIC DNA]</scope>
    <source>
        <strain evidence="2 3">93-53</strain>
    </source>
</reference>
<dbReference type="InParanoid" id="A0A165B9W2"/>
<feature type="region of interest" description="Disordered" evidence="1">
    <location>
        <begin position="1"/>
        <end position="113"/>
    </location>
</feature>
<accession>A0A165B9W2</accession>
<evidence type="ECO:0000313" key="3">
    <source>
        <dbReference type="Proteomes" id="UP000076871"/>
    </source>
</evidence>
<dbReference type="RefSeq" id="XP_040758324.1">
    <property type="nucleotide sequence ID" value="XM_040902852.1"/>
</dbReference>
<feature type="compositionally biased region" description="Pro residues" evidence="1">
    <location>
        <begin position="96"/>
        <end position="111"/>
    </location>
</feature>
<dbReference type="STRING" id="1314785.A0A165B9W2"/>
<feature type="compositionally biased region" description="Polar residues" evidence="1">
    <location>
        <begin position="20"/>
        <end position="41"/>
    </location>
</feature>
<dbReference type="EMBL" id="KV427682">
    <property type="protein sequence ID" value="KZT00584.1"/>
    <property type="molecule type" value="Genomic_DNA"/>
</dbReference>
<dbReference type="GeneID" id="63819883"/>
<proteinExistence type="predicted"/>
<evidence type="ECO:0000256" key="1">
    <source>
        <dbReference type="SAM" id="MobiDB-lite"/>
    </source>
</evidence>
<dbReference type="AlphaFoldDB" id="A0A165B9W2"/>
<keyword evidence="3" id="KW-1185">Reference proteome</keyword>
<protein>
    <submittedName>
        <fullName evidence="2">Uncharacterized protein</fullName>
    </submittedName>
</protein>
<gene>
    <name evidence="2" type="ORF">LAESUDRAFT_536046</name>
</gene>